<reference evidence="2" key="1">
    <citation type="journal article" date="2020" name="Plant J.">
        <title>Transposons played a major role in the diversification between the closely related almond and peach genomes: results from the almond genome sequence.</title>
        <authorList>
            <person name="Alioto T."/>
            <person name="Alexiou K.G."/>
            <person name="Bardil A."/>
            <person name="Barteri F."/>
            <person name="Castanera R."/>
            <person name="Cruz F."/>
            <person name="Dhingra A."/>
            <person name="Duval H."/>
            <person name="Fernandez I Marti A."/>
            <person name="Frias L."/>
            <person name="Galan B."/>
            <person name="Garcia J.L."/>
            <person name="Howad W."/>
            <person name="Gomez-Garrido J."/>
            <person name="Gut M."/>
            <person name="Julca I."/>
            <person name="Morata J."/>
            <person name="Puigdomenech P."/>
            <person name="Ribeca P."/>
            <person name="Rubio Cabetas M.J."/>
            <person name="Vlasova A."/>
            <person name="Wirthensohn M."/>
            <person name="Garcia-Mas J."/>
            <person name="Gabaldon T."/>
            <person name="Casacuberta J.M."/>
            <person name="Arus P."/>
        </authorList>
    </citation>
    <scope>NUCLEOTIDE SEQUENCE [LARGE SCALE GENOMIC DNA]</scope>
    <source>
        <strain evidence="2">cv. Texas</strain>
    </source>
</reference>
<gene>
    <name evidence="1" type="ORF">ALMOND_2B015560</name>
</gene>
<dbReference type="InParanoid" id="A0A5E4EY24"/>
<sequence length="113" mass="12440">MVHAESSHLDGDQVATVSDGVSDLQDLRRRIKAIEKAMKREISGSGNEILTKDIILDQISECSSYGISRRDTIEADGQMLELWETTDQDASIDLMVGKGQKVDAVPTDHSQTH</sequence>
<organism evidence="1 2">
    <name type="scientific">Prunus dulcis</name>
    <name type="common">Almond</name>
    <name type="synonym">Amygdalus dulcis</name>
    <dbReference type="NCBI Taxonomy" id="3755"/>
    <lineage>
        <taxon>Eukaryota</taxon>
        <taxon>Viridiplantae</taxon>
        <taxon>Streptophyta</taxon>
        <taxon>Embryophyta</taxon>
        <taxon>Tracheophyta</taxon>
        <taxon>Spermatophyta</taxon>
        <taxon>Magnoliopsida</taxon>
        <taxon>eudicotyledons</taxon>
        <taxon>Gunneridae</taxon>
        <taxon>Pentapetalae</taxon>
        <taxon>rosids</taxon>
        <taxon>fabids</taxon>
        <taxon>Rosales</taxon>
        <taxon>Rosaceae</taxon>
        <taxon>Amygdaloideae</taxon>
        <taxon>Amygdaleae</taxon>
        <taxon>Prunus</taxon>
    </lineage>
</organism>
<proteinExistence type="predicted"/>
<accession>A0A5E4EY24</accession>
<protein>
    <submittedName>
        <fullName evidence="1">PREDICTED: NETWORKED</fullName>
    </submittedName>
</protein>
<name>A0A5E4EY24_PRUDU</name>
<dbReference type="Proteomes" id="UP000327085">
    <property type="component" value="Chromosome 3"/>
</dbReference>
<dbReference type="EMBL" id="CABIKO010000046">
    <property type="protein sequence ID" value="VVA20665.1"/>
    <property type="molecule type" value="Genomic_DNA"/>
</dbReference>
<evidence type="ECO:0000313" key="2">
    <source>
        <dbReference type="Proteomes" id="UP000327085"/>
    </source>
</evidence>
<evidence type="ECO:0000313" key="1">
    <source>
        <dbReference type="EMBL" id="VVA20665.1"/>
    </source>
</evidence>
<dbReference type="Gramene" id="VVA20665">
    <property type="protein sequence ID" value="VVA20665"/>
    <property type="gene ID" value="Prudul26B015560"/>
</dbReference>
<dbReference type="AlphaFoldDB" id="A0A5E4EY24"/>